<dbReference type="Gene3D" id="3.40.50.1580">
    <property type="entry name" value="Nucleoside phosphorylase domain"/>
    <property type="match status" value="1"/>
</dbReference>
<dbReference type="EMBL" id="CP054705">
    <property type="protein sequence ID" value="QQK78187.1"/>
    <property type="molecule type" value="Genomic_DNA"/>
</dbReference>
<dbReference type="Pfam" id="PF01048">
    <property type="entry name" value="PNP_UDP_1"/>
    <property type="match status" value="1"/>
</dbReference>
<evidence type="ECO:0000313" key="5">
    <source>
        <dbReference type="Proteomes" id="UP000595823"/>
    </source>
</evidence>
<organism evidence="4 5">
    <name type="scientific">Salicibibacter cibarius</name>
    <dbReference type="NCBI Taxonomy" id="2743000"/>
    <lineage>
        <taxon>Bacteria</taxon>
        <taxon>Bacillati</taxon>
        <taxon>Bacillota</taxon>
        <taxon>Bacilli</taxon>
        <taxon>Bacillales</taxon>
        <taxon>Bacillaceae</taxon>
        <taxon>Salicibibacter</taxon>
    </lineage>
</organism>
<dbReference type="PANTHER" id="PTHR46832:SF2">
    <property type="entry name" value="FUTALOSINE HYDROLASE"/>
    <property type="match status" value="1"/>
</dbReference>
<dbReference type="KEGG" id="scia:HUG15_04970"/>
<dbReference type="CDD" id="cd17766">
    <property type="entry name" value="futalosine_nucleosidase_MqnB"/>
    <property type="match status" value="1"/>
</dbReference>
<dbReference type="HAMAP" id="MF_00991">
    <property type="entry name" value="MqnB"/>
    <property type="match status" value="1"/>
</dbReference>
<evidence type="ECO:0000256" key="2">
    <source>
        <dbReference type="NCBIfam" id="TIGR03664"/>
    </source>
</evidence>
<keyword evidence="1" id="KW-0474">Menaquinone biosynthesis</keyword>
<comment type="catalytic activity">
    <reaction evidence="1">
        <text>futalosine + H2O = dehypoxanthine futalosine + hypoxanthine</text>
        <dbReference type="Rhea" id="RHEA:25904"/>
        <dbReference type="ChEBI" id="CHEBI:15377"/>
        <dbReference type="ChEBI" id="CHEBI:17368"/>
        <dbReference type="ChEBI" id="CHEBI:58863"/>
        <dbReference type="ChEBI" id="CHEBI:58864"/>
        <dbReference type="EC" id="3.2.2.26"/>
    </reaction>
</comment>
<reference evidence="4 5" key="1">
    <citation type="submission" date="2020-06" db="EMBL/GenBank/DDBJ databases">
        <title>Genomic analysis of Salicibibacter sp. NKC5-3.</title>
        <authorList>
            <person name="Oh Y.J."/>
        </authorList>
    </citation>
    <scope>NUCLEOTIDE SEQUENCE [LARGE SCALE GENOMIC DNA]</scope>
    <source>
        <strain evidence="4 5">NKC5-3</strain>
    </source>
</reference>
<dbReference type="GO" id="GO:0005829">
    <property type="term" value="C:cytosol"/>
    <property type="evidence" value="ECO:0007669"/>
    <property type="project" value="TreeGrafter"/>
</dbReference>
<gene>
    <name evidence="1" type="primary">mqnB</name>
    <name evidence="4" type="ORF">HUG15_04970</name>
</gene>
<dbReference type="SUPFAM" id="SSF53167">
    <property type="entry name" value="Purine and uridine phosphorylases"/>
    <property type="match status" value="1"/>
</dbReference>
<dbReference type="InterPro" id="IPR035994">
    <property type="entry name" value="Nucleoside_phosphorylase_sf"/>
</dbReference>
<dbReference type="GO" id="GO:0009116">
    <property type="term" value="P:nucleoside metabolic process"/>
    <property type="evidence" value="ECO:0007669"/>
    <property type="project" value="InterPro"/>
</dbReference>
<evidence type="ECO:0000313" key="4">
    <source>
        <dbReference type="EMBL" id="QQK78187.1"/>
    </source>
</evidence>
<dbReference type="UniPathway" id="UPA00079"/>
<proteinExistence type="inferred from homology"/>
<dbReference type="InterPro" id="IPR019963">
    <property type="entry name" value="FL_hydrolase_MqnB"/>
</dbReference>
<accession>A0A7T6Z7C8</accession>
<dbReference type="GO" id="GO:0008930">
    <property type="term" value="F:methylthioadenosine nucleosidase activity"/>
    <property type="evidence" value="ECO:0007669"/>
    <property type="project" value="TreeGrafter"/>
</dbReference>
<dbReference type="NCBIfam" id="NF006087">
    <property type="entry name" value="PRK08236.1"/>
    <property type="match status" value="1"/>
</dbReference>
<keyword evidence="4" id="KW-0326">Glycosidase</keyword>
<dbReference type="GO" id="GO:0019284">
    <property type="term" value="P:L-methionine salvage from S-adenosylmethionine"/>
    <property type="evidence" value="ECO:0007669"/>
    <property type="project" value="TreeGrafter"/>
</dbReference>
<dbReference type="EC" id="3.2.2.26" evidence="1 2"/>
<dbReference type="AlphaFoldDB" id="A0A7T6Z7C8"/>
<keyword evidence="1 4" id="KW-0378">Hydrolase</keyword>
<dbReference type="Proteomes" id="UP000595823">
    <property type="component" value="Chromosome"/>
</dbReference>
<protein>
    <recommendedName>
        <fullName evidence="1 2">Futalosine hydrolase</fullName>
        <shortName evidence="1">FL hydrolase</shortName>
        <ecNumber evidence="1 2">3.2.2.26</ecNumber>
    </recommendedName>
    <alternativeName>
        <fullName evidence="1">Futalosine nucleosidase</fullName>
    </alternativeName>
    <alternativeName>
        <fullName evidence="1">Menaquinone biosynthetic enzyme MqnB</fullName>
    </alternativeName>
</protein>
<evidence type="ECO:0000259" key="3">
    <source>
        <dbReference type="Pfam" id="PF01048"/>
    </source>
</evidence>
<comment type="function">
    <text evidence="1">Catalyzes the hydrolysis of futalosine (FL) to dehypoxanthine futalosine (DHFL) and hypoxanthine, a step in the biosynthesis of menaquinone (MK, vitamin K2).</text>
</comment>
<keyword evidence="5" id="KW-1185">Reference proteome</keyword>
<name>A0A7T6Z7C8_9BACI</name>
<comment type="pathway">
    <text evidence="1">Quinol/quinone metabolism; menaquinone biosynthesis.</text>
</comment>
<comment type="similarity">
    <text evidence="1">Belongs to the PNP/UDP phosphorylase family. Futalosine hydrolase subfamily.</text>
</comment>
<feature type="domain" description="Nucleoside phosphorylase" evidence="3">
    <location>
        <begin position="22"/>
        <end position="215"/>
    </location>
</feature>
<dbReference type="InterPro" id="IPR000845">
    <property type="entry name" value="Nucleoside_phosphorylase_d"/>
</dbReference>
<evidence type="ECO:0000256" key="1">
    <source>
        <dbReference type="HAMAP-Rule" id="MF_00991"/>
    </source>
</evidence>
<dbReference type="PANTHER" id="PTHR46832">
    <property type="entry name" value="5'-METHYLTHIOADENOSINE/S-ADENOSYLHOMOCYSTEINE NUCLEOSIDASE"/>
    <property type="match status" value="1"/>
</dbReference>
<dbReference type="GO" id="GO:0009234">
    <property type="term" value="P:menaquinone biosynthetic process"/>
    <property type="evidence" value="ECO:0007669"/>
    <property type="project" value="UniProtKB-UniRule"/>
</dbReference>
<dbReference type="GO" id="GO:0008782">
    <property type="term" value="F:adenosylhomocysteine nucleosidase activity"/>
    <property type="evidence" value="ECO:0007669"/>
    <property type="project" value="TreeGrafter"/>
</dbReference>
<sequence length="218" mass="22798">MTKVAKTLIMTAVEVEKEAVERGIGEGQNIDVALCGVGPAQAAARTAFALTKDDYNMVISAGIAGGFKNRAAIGDVVIGERLIAADLGAESSTESFLPIDELGFGSNVIAADASSAQQMAIRLSENGQKVRTGTIVTLSTVTGTEDTATMLMQRFTDAYAEAMEGFGVATAAAEKNLSVLEIRAVSNLIGPRDKENWNIKEALATLEKVGVAIKEISE</sequence>
<dbReference type="NCBIfam" id="TIGR03664">
    <property type="entry name" value="fut_nucase"/>
    <property type="match status" value="1"/>
</dbReference>